<dbReference type="GO" id="GO:0005576">
    <property type="term" value="C:extracellular region"/>
    <property type="evidence" value="ECO:0007669"/>
    <property type="project" value="UniProtKB-SubCell"/>
</dbReference>
<dbReference type="GeneTree" id="ENSGT00940000160456"/>
<feature type="domain" description="NTR" evidence="4">
    <location>
        <begin position="116"/>
        <end position="235"/>
    </location>
</feature>
<dbReference type="PROSITE" id="PS50189">
    <property type="entry name" value="NTR"/>
    <property type="match status" value="1"/>
</dbReference>
<dbReference type="InterPro" id="IPR010294">
    <property type="entry name" value="ADAMTS_spacer1"/>
</dbReference>
<dbReference type="SUPFAM" id="SSF50242">
    <property type="entry name" value="TIMP-like"/>
    <property type="match status" value="1"/>
</dbReference>
<evidence type="ECO:0000256" key="3">
    <source>
        <dbReference type="ARBA" id="ARBA00023157"/>
    </source>
</evidence>
<dbReference type="Gene3D" id="2.60.120.830">
    <property type="match status" value="1"/>
</dbReference>
<accession>A0A8C5ZNQ4</accession>
<dbReference type="SMART" id="SM00643">
    <property type="entry name" value="C345C"/>
    <property type="match status" value="1"/>
</dbReference>
<dbReference type="InterPro" id="IPR050439">
    <property type="entry name" value="ADAMTS_ADAMTS-like"/>
</dbReference>
<protein>
    <recommendedName>
        <fullName evidence="4">NTR domain-containing protein</fullName>
    </recommendedName>
</protein>
<dbReference type="GO" id="GO:0031012">
    <property type="term" value="C:extracellular matrix"/>
    <property type="evidence" value="ECO:0007669"/>
    <property type="project" value="TreeGrafter"/>
</dbReference>
<dbReference type="InterPro" id="IPR008993">
    <property type="entry name" value="TIMP-like_OB-fold"/>
</dbReference>
<dbReference type="Pfam" id="PF01759">
    <property type="entry name" value="NTR"/>
    <property type="match status" value="1"/>
</dbReference>
<comment type="subcellular location">
    <subcellularLocation>
        <location evidence="1">Secreted</location>
    </subcellularLocation>
</comment>
<dbReference type="Ensembl" id="ENSMMMT00000020220.1">
    <property type="protein sequence ID" value="ENSMMMP00000017773.1"/>
    <property type="gene ID" value="ENSMMMG00000015773.1"/>
</dbReference>
<dbReference type="FunFam" id="2.40.50.120:FF:000021">
    <property type="entry name" value="ADAMTS like 5"/>
    <property type="match status" value="1"/>
</dbReference>
<keyword evidence="6" id="KW-1185">Reference proteome</keyword>
<name>A0A8C5ZNQ4_MARMA</name>
<evidence type="ECO:0000256" key="2">
    <source>
        <dbReference type="ARBA" id="ARBA00022525"/>
    </source>
</evidence>
<sequence length="237" mass="26810">MGVDGHYVLNGNWEVSPPGTYEAAGTPVVYARAAAPQETLHAAGPTSQDLLLQILLQEPNPGIQFEFWLPRERFGPFQVQTQALGWPVRQPQPREVEARAPIAPPPLMPTLAPDPCPPCPDTRGRAHRRLHYCGSDFVFQARVVGRHRQAQETRYEVHIQLIYKSRWPLRTREYVWAPAHCPCPPLASQQEYLMAIRRLISPDGTQDRLLLPHAGYARPWSPAEDSRIRLAARRCPV</sequence>
<evidence type="ECO:0000313" key="5">
    <source>
        <dbReference type="Ensembl" id="ENSMMMP00000017773.1"/>
    </source>
</evidence>
<keyword evidence="3" id="KW-1015">Disulfide bond</keyword>
<keyword evidence="2" id="KW-0964">Secreted</keyword>
<evidence type="ECO:0000256" key="1">
    <source>
        <dbReference type="ARBA" id="ARBA00004613"/>
    </source>
</evidence>
<dbReference type="Pfam" id="PF05986">
    <property type="entry name" value="ADAMTS_spacer1"/>
    <property type="match status" value="1"/>
</dbReference>
<proteinExistence type="predicted"/>
<dbReference type="InterPro" id="IPR001134">
    <property type="entry name" value="Netrin_domain"/>
</dbReference>
<organism evidence="5 6">
    <name type="scientific">Marmota marmota marmota</name>
    <name type="common">Alpine marmot</name>
    <dbReference type="NCBI Taxonomy" id="9994"/>
    <lineage>
        <taxon>Eukaryota</taxon>
        <taxon>Metazoa</taxon>
        <taxon>Chordata</taxon>
        <taxon>Craniata</taxon>
        <taxon>Vertebrata</taxon>
        <taxon>Euteleostomi</taxon>
        <taxon>Mammalia</taxon>
        <taxon>Eutheria</taxon>
        <taxon>Euarchontoglires</taxon>
        <taxon>Glires</taxon>
        <taxon>Rodentia</taxon>
        <taxon>Sciuromorpha</taxon>
        <taxon>Sciuridae</taxon>
        <taxon>Xerinae</taxon>
        <taxon>Marmotini</taxon>
        <taxon>Marmota</taxon>
    </lineage>
</organism>
<dbReference type="InterPro" id="IPR018933">
    <property type="entry name" value="Netrin_module_non-TIMP"/>
</dbReference>
<dbReference type="GO" id="GO:0006508">
    <property type="term" value="P:proteolysis"/>
    <property type="evidence" value="ECO:0007669"/>
    <property type="project" value="TreeGrafter"/>
</dbReference>
<evidence type="ECO:0000313" key="6">
    <source>
        <dbReference type="Proteomes" id="UP000694407"/>
    </source>
</evidence>
<dbReference type="AlphaFoldDB" id="A0A8C5ZNQ4"/>
<dbReference type="CDD" id="cd03523">
    <property type="entry name" value="NTR_like"/>
    <property type="match status" value="1"/>
</dbReference>
<reference evidence="5" key="2">
    <citation type="submission" date="2025-09" db="UniProtKB">
        <authorList>
            <consortium name="Ensembl"/>
        </authorList>
    </citation>
    <scope>IDENTIFICATION</scope>
</reference>
<dbReference type="GO" id="GO:0004222">
    <property type="term" value="F:metalloendopeptidase activity"/>
    <property type="evidence" value="ECO:0007669"/>
    <property type="project" value="TreeGrafter"/>
</dbReference>
<dbReference type="PANTHER" id="PTHR13723">
    <property type="entry name" value="ADAMTS A DISINTEGRIN AND METALLOPROTEASE WITH THROMBOSPONDIN MOTIFS PROTEASE"/>
    <property type="match status" value="1"/>
</dbReference>
<evidence type="ECO:0000259" key="4">
    <source>
        <dbReference type="PROSITE" id="PS50189"/>
    </source>
</evidence>
<reference evidence="5" key="1">
    <citation type="submission" date="2025-08" db="UniProtKB">
        <authorList>
            <consortium name="Ensembl"/>
        </authorList>
    </citation>
    <scope>IDENTIFICATION</scope>
</reference>
<dbReference type="Proteomes" id="UP000694407">
    <property type="component" value="Unplaced"/>
</dbReference>
<dbReference type="PANTHER" id="PTHR13723:SF173">
    <property type="entry name" value="ADAMTS-LIKE PROTEIN 5"/>
    <property type="match status" value="1"/>
</dbReference>
<dbReference type="GO" id="GO:0030198">
    <property type="term" value="P:extracellular matrix organization"/>
    <property type="evidence" value="ECO:0007669"/>
    <property type="project" value="TreeGrafter"/>
</dbReference>
<dbReference type="Gene3D" id="2.40.50.120">
    <property type="match status" value="1"/>
</dbReference>